<dbReference type="InterPro" id="IPR050109">
    <property type="entry name" value="HTH-type_TetR-like_transc_reg"/>
</dbReference>
<dbReference type="PRINTS" id="PR00455">
    <property type="entry name" value="HTHTETR"/>
</dbReference>
<evidence type="ECO:0000313" key="6">
    <source>
        <dbReference type="EMBL" id="GAA2229248.1"/>
    </source>
</evidence>
<evidence type="ECO:0000256" key="4">
    <source>
        <dbReference type="PROSITE-ProRule" id="PRU00335"/>
    </source>
</evidence>
<dbReference type="PANTHER" id="PTHR30055">
    <property type="entry name" value="HTH-TYPE TRANSCRIPTIONAL REGULATOR RUTR"/>
    <property type="match status" value="1"/>
</dbReference>
<evidence type="ECO:0000256" key="2">
    <source>
        <dbReference type="ARBA" id="ARBA00023125"/>
    </source>
</evidence>
<accession>A0ABN3DES9</accession>
<gene>
    <name evidence="6" type="ORF">GCM10010430_06420</name>
</gene>
<organism evidence="6 7">
    <name type="scientific">Kitasatospora cystarginea</name>
    <dbReference type="NCBI Taxonomy" id="58350"/>
    <lineage>
        <taxon>Bacteria</taxon>
        <taxon>Bacillati</taxon>
        <taxon>Actinomycetota</taxon>
        <taxon>Actinomycetes</taxon>
        <taxon>Kitasatosporales</taxon>
        <taxon>Streptomycetaceae</taxon>
        <taxon>Kitasatospora</taxon>
    </lineage>
</organism>
<reference evidence="6 7" key="1">
    <citation type="journal article" date="2019" name="Int. J. Syst. Evol. Microbiol.">
        <title>The Global Catalogue of Microorganisms (GCM) 10K type strain sequencing project: providing services to taxonomists for standard genome sequencing and annotation.</title>
        <authorList>
            <consortium name="The Broad Institute Genomics Platform"/>
            <consortium name="The Broad Institute Genome Sequencing Center for Infectious Disease"/>
            <person name="Wu L."/>
            <person name="Ma J."/>
        </authorList>
    </citation>
    <scope>NUCLEOTIDE SEQUENCE [LARGE SCALE GENOMIC DNA]</scope>
    <source>
        <strain evidence="6 7">JCM 7356</strain>
    </source>
</reference>
<dbReference type="Proteomes" id="UP001500305">
    <property type="component" value="Unassembled WGS sequence"/>
</dbReference>
<dbReference type="EMBL" id="BAAATR010000002">
    <property type="protein sequence ID" value="GAA2229248.1"/>
    <property type="molecule type" value="Genomic_DNA"/>
</dbReference>
<name>A0ABN3DES9_9ACTN</name>
<evidence type="ECO:0000259" key="5">
    <source>
        <dbReference type="PROSITE" id="PS50977"/>
    </source>
</evidence>
<keyword evidence="3" id="KW-0804">Transcription</keyword>
<protein>
    <submittedName>
        <fullName evidence="6">TetR family transcriptional regulator</fullName>
    </submittedName>
</protein>
<dbReference type="Gene3D" id="1.10.357.10">
    <property type="entry name" value="Tetracycline Repressor, domain 2"/>
    <property type="match status" value="1"/>
</dbReference>
<evidence type="ECO:0000313" key="7">
    <source>
        <dbReference type="Proteomes" id="UP001500305"/>
    </source>
</evidence>
<evidence type="ECO:0000256" key="3">
    <source>
        <dbReference type="ARBA" id="ARBA00023163"/>
    </source>
</evidence>
<keyword evidence="2 4" id="KW-0238">DNA-binding</keyword>
<feature type="domain" description="HTH tetR-type" evidence="5">
    <location>
        <begin position="15"/>
        <end position="75"/>
    </location>
</feature>
<dbReference type="PANTHER" id="PTHR30055:SF234">
    <property type="entry name" value="HTH-TYPE TRANSCRIPTIONAL REGULATOR BETI"/>
    <property type="match status" value="1"/>
</dbReference>
<dbReference type="Pfam" id="PF00440">
    <property type="entry name" value="TetR_N"/>
    <property type="match status" value="1"/>
</dbReference>
<comment type="caution">
    <text evidence="6">The sequence shown here is derived from an EMBL/GenBank/DDBJ whole genome shotgun (WGS) entry which is preliminary data.</text>
</comment>
<dbReference type="PROSITE" id="PS50977">
    <property type="entry name" value="HTH_TETR_2"/>
    <property type="match status" value="1"/>
</dbReference>
<keyword evidence="1" id="KW-0805">Transcription regulation</keyword>
<proteinExistence type="predicted"/>
<dbReference type="InterPro" id="IPR009057">
    <property type="entry name" value="Homeodomain-like_sf"/>
</dbReference>
<feature type="DNA-binding region" description="H-T-H motif" evidence="4">
    <location>
        <begin position="38"/>
        <end position="57"/>
    </location>
</feature>
<sequence length="206" mass="22575">MTMTSTSRSDRRSGAETRAEILRVALKLFTEKGYEATSTRDLTEALGLTKSSLYYHFRNKEDIVASLMAGRRRDLDDLVDWVAAQPRTPDLPQRAALRWLDGTTPDHLRAMRLAHANQPLMRRLAESGKDVRTAFDRVIDLLAEDGASAQDRILLRMTFDTASAALLAALGTDADPADVIAAARRASLALTQATTDRAPHPSDASA</sequence>
<keyword evidence="7" id="KW-1185">Reference proteome</keyword>
<dbReference type="InterPro" id="IPR001647">
    <property type="entry name" value="HTH_TetR"/>
</dbReference>
<evidence type="ECO:0000256" key="1">
    <source>
        <dbReference type="ARBA" id="ARBA00023015"/>
    </source>
</evidence>
<dbReference type="SUPFAM" id="SSF46689">
    <property type="entry name" value="Homeodomain-like"/>
    <property type="match status" value="1"/>
</dbReference>